<dbReference type="PANTHER" id="PTHR30151:SF0">
    <property type="entry name" value="ABC TRANSPORTER PERMEASE PROTEIN MJ0413-RELATED"/>
    <property type="match status" value="1"/>
</dbReference>
<feature type="domain" description="ABC transmembrane type-1" evidence="8">
    <location>
        <begin position="44"/>
        <end position="232"/>
    </location>
</feature>
<dbReference type="PANTHER" id="PTHR30151">
    <property type="entry name" value="ALKANE SULFONATE ABC TRANSPORTER-RELATED, MEMBRANE SUBUNIT"/>
    <property type="match status" value="1"/>
</dbReference>
<dbReference type="SUPFAM" id="SSF161098">
    <property type="entry name" value="MetI-like"/>
    <property type="match status" value="1"/>
</dbReference>
<dbReference type="EMBL" id="JANURM010000002">
    <property type="protein sequence ID" value="MDL0088422.1"/>
    <property type="molecule type" value="Genomic_DNA"/>
</dbReference>
<keyword evidence="10" id="KW-1185">Reference proteome</keyword>
<keyword evidence="5 7" id="KW-1133">Transmembrane helix</keyword>
<keyword evidence="4 7" id="KW-0812">Transmembrane</keyword>
<comment type="similarity">
    <text evidence="7">Belongs to the binding-protein-dependent transport system permease family.</text>
</comment>
<gene>
    <name evidence="9" type="ORF">NYG85_03395</name>
</gene>
<comment type="caution">
    <text evidence="9">The sequence shown here is derived from an EMBL/GenBank/DDBJ whole genome shotgun (WGS) entry which is preliminary data.</text>
</comment>
<evidence type="ECO:0000256" key="3">
    <source>
        <dbReference type="ARBA" id="ARBA00022475"/>
    </source>
</evidence>
<feature type="transmembrane region" description="Helical" evidence="7">
    <location>
        <begin position="52"/>
        <end position="76"/>
    </location>
</feature>
<evidence type="ECO:0000256" key="6">
    <source>
        <dbReference type="ARBA" id="ARBA00023136"/>
    </source>
</evidence>
<dbReference type="Gene3D" id="1.10.3720.10">
    <property type="entry name" value="MetI-like"/>
    <property type="match status" value="1"/>
</dbReference>
<accession>A0ABT7HNB6</accession>
<keyword evidence="6 7" id="KW-0472">Membrane</keyword>
<reference evidence="9" key="2">
    <citation type="journal article" date="2023" name="Microorganisms">
        <title>Isolation and Genomic Characteristics of Cat-Borne Campylobacter felis sp. nov. and Sheep-Borne Campylobacter ovis sp. nov.</title>
        <authorList>
            <person name="Wang H."/>
            <person name="Li Y."/>
            <person name="Gu Y."/>
            <person name="Zhou G."/>
            <person name="Chen X."/>
            <person name="Zhang X."/>
            <person name="Shao Z."/>
            <person name="Zhang J."/>
            <person name="Zhang M."/>
        </authorList>
    </citation>
    <scope>NUCLEOTIDE SEQUENCE</scope>
    <source>
        <strain evidence="9">PS10</strain>
    </source>
</reference>
<feature type="transmembrane region" description="Helical" evidence="7">
    <location>
        <begin position="114"/>
        <end position="134"/>
    </location>
</feature>
<keyword evidence="3" id="KW-1003">Cell membrane</keyword>
<name>A0ABT7HNB6_9BACT</name>
<evidence type="ECO:0000256" key="5">
    <source>
        <dbReference type="ARBA" id="ARBA00022989"/>
    </source>
</evidence>
<evidence type="ECO:0000313" key="10">
    <source>
        <dbReference type="Proteomes" id="UP001173801"/>
    </source>
</evidence>
<reference evidence="9" key="1">
    <citation type="submission" date="2022-08" db="EMBL/GenBank/DDBJ databases">
        <authorList>
            <person name="Wang H."/>
        </authorList>
    </citation>
    <scope>NUCLEOTIDE SEQUENCE</scope>
    <source>
        <strain evidence="9">PS10</strain>
    </source>
</reference>
<evidence type="ECO:0000256" key="7">
    <source>
        <dbReference type="RuleBase" id="RU363032"/>
    </source>
</evidence>
<dbReference type="Pfam" id="PF00528">
    <property type="entry name" value="BPD_transp_1"/>
    <property type="match status" value="1"/>
</dbReference>
<comment type="subcellular location">
    <subcellularLocation>
        <location evidence="1 7">Cell membrane</location>
        <topology evidence="1 7">Multi-pass membrane protein</topology>
    </subcellularLocation>
</comment>
<evidence type="ECO:0000256" key="4">
    <source>
        <dbReference type="ARBA" id="ARBA00022692"/>
    </source>
</evidence>
<dbReference type="InterPro" id="IPR000515">
    <property type="entry name" value="MetI-like"/>
</dbReference>
<feature type="transmembrane region" description="Helical" evidence="7">
    <location>
        <begin position="209"/>
        <end position="228"/>
    </location>
</feature>
<keyword evidence="2 7" id="KW-0813">Transport</keyword>
<feature type="transmembrane region" description="Helical" evidence="7">
    <location>
        <begin position="88"/>
        <end position="108"/>
    </location>
</feature>
<dbReference type="RefSeq" id="WP_284937070.1">
    <property type="nucleotide sequence ID" value="NZ_JANURM010000002.1"/>
</dbReference>
<dbReference type="InterPro" id="IPR035906">
    <property type="entry name" value="MetI-like_sf"/>
</dbReference>
<evidence type="ECO:0000259" key="8">
    <source>
        <dbReference type="PROSITE" id="PS50928"/>
    </source>
</evidence>
<dbReference type="Proteomes" id="UP001173801">
    <property type="component" value="Unassembled WGS sequence"/>
</dbReference>
<evidence type="ECO:0000256" key="1">
    <source>
        <dbReference type="ARBA" id="ARBA00004651"/>
    </source>
</evidence>
<feature type="transmembrane region" description="Helical" evidence="7">
    <location>
        <begin position="154"/>
        <end position="180"/>
    </location>
</feature>
<proteinExistence type="inferred from homology"/>
<dbReference type="PROSITE" id="PS50928">
    <property type="entry name" value="ABC_TM1"/>
    <property type="match status" value="1"/>
</dbReference>
<sequence>MKILSQILVLILAIFLWQISSGELVPSPKDSLLALSELYENGGLLNDILSSLYNYFLGLFIGLFFAISLGIFFGLCPKILSAFAPLFGFLKPISPIAYTPLIIILFGIGSKPTIFIIAYAIFFPLLQLSVSAILKTPTELINIAKGFGASKAQIIAYVIVPNSIFSIISGIKIAASLAWINLVIGEMLGSQSGLGYLIIDARNQLRLDMVLGVILVIGAIGVIINFVFELFEKSVSKRFGL</sequence>
<protein>
    <submittedName>
        <fullName evidence="9">ABC transporter permease</fullName>
    </submittedName>
</protein>
<dbReference type="CDD" id="cd06261">
    <property type="entry name" value="TM_PBP2"/>
    <property type="match status" value="1"/>
</dbReference>
<organism evidence="9 10">
    <name type="scientific">Campylobacter gastrosuis</name>
    <dbReference type="NCBI Taxonomy" id="2974576"/>
    <lineage>
        <taxon>Bacteria</taxon>
        <taxon>Pseudomonadati</taxon>
        <taxon>Campylobacterota</taxon>
        <taxon>Epsilonproteobacteria</taxon>
        <taxon>Campylobacterales</taxon>
        <taxon>Campylobacteraceae</taxon>
        <taxon>Campylobacter</taxon>
    </lineage>
</organism>
<evidence type="ECO:0000256" key="2">
    <source>
        <dbReference type="ARBA" id="ARBA00022448"/>
    </source>
</evidence>
<evidence type="ECO:0000313" key="9">
    <source>
        <dbReference type="EMBL" id="MDL0088422.1"/>
    </source>
</evidence>